<dbReference type="RefSeq" id="WP_077541514.1">
    <property type="nucleotide sequence ID" value="NZ_CP019633.1"/>
</dbReference>
<reference evidence="4" key="1">
    <citation type="submission" date="2017-02" db="EMBL/GenBank/DDBJ databases">
        <title>Comparative genomics and description of representatives of a novel lineage of planctomycetes thriving in anoxic sediments.</title>
        <authorList>
            <person name="Spring S."/>
            <person name="Bunk B."/>
            <person name="Sproer C."/>
            <person name="Klenk H.-P."/>
        </authorList>
    </citation>
    <scope>NUCLEOTIDE SEQUENCE [LARGE SCALE GENOMIC DNA]</scope>
    <source>
        <strain evidence="4">L21-RPul-D3</strain>
    </source>
</reference>
<accession>A0A1Q2HSD7</accession>
<evidence type="ECO:0000256" key="2">
    <source>
        <dbReference type="SAM" id="SignalP"/>
    </source>
</evidence>
<dbReference type="InterPro" id="IPR036502">
    <property type="entry name" value="NiSOD_sf"/>
</dbReference>
<gene>
    <name evidence="3" type="ORF">L21SP3_02201</name>
</gene>
<organism evidence="3 4">
    <name type="scientific">Sedimentisphaera cyanobacteriorum</name>
    <dbReference type="NCBI Taxonomy" id="1940790"/>
    <lineage>
        <taxon>Bacteria</taxon>
        <taxon>Pseudomonadati</taxon>
        <taxon>Planctomycetota</taxon>
        <taxon>Phycisphaerae</taxon>
        <taxon>Sedimentisphaerales</taxon>
        <taxon>Sedimentisphaeraceae</taxon>
        <taxon>Sedimentisphaera</taxon>
    </lineage>
</organism>
<dbReference type="Pfam" id="PF09055">
    <property type="entry name" value="Sod_Ni"/>
    <property type="match status" value="1"/>
</dbReference>
<keyword evidence="2" id="KW-0732">Signal</keyword>
<name>A0A1Q2HSD7_9BACT</name>
<dbReference type="Proteomes" id="UP000188273">
    <property type="component" value="Chromosome"/>
</dbReference>
<dbReference type="OrthoDB" id="9790847at2"/>
<feature type="chain" id="PRO_5013338058" evidence="2">
    <location>
        <begin position="25"/>
        <end position="170"/>
    </location>
</feature>
<proteinExistence type="predicted"/>
<dbReference type="STRING" id="1940790.L21SP3_02201"/>
<keyword evidence="4" id="KW-1185">Reference proteome</keyword>
<feature type="signal peptide" evidence="2">
    <location>
        <begin position="1"/>
        <end position="24"/>
    </location>
</feature>
<feature type="region of interest" description="Disordered" evidence="1">
    <location>
        <begin position="151"/>
        <end position="170"/>
    </location>
</feature>
<dbReference type="AlphaFoldDB" id="A0A1Q2HSD7"/>
<dbReference type="GO" id="GO:0016151">
    <property type="term" value="F:nickel cation binding"/>
    <property type="evidence" value="ECO:0007669"/>
    <property type="project" value="InterPro"/>
</dbReference>
<evidence type="ECO:0000313" key="4">
    <source>
        <dbReference type="Proteomes" id="UP000188273"/>
    </source>
</evidence>
<dbReference type="SUPFAM" id="SSF109770">
    <property type="entry name" value="Nickel-containing superoxide dismutase, NiSOD"/>
    <property type="match status" value="1"/>
</dbReference>
<evidence type="ECO:0000313" key="3">
    <source>
        <dbReference type="EMBL" id="AQQ10369.1"/>
    </source>
</evidence>
<dbReference type="EMBL" id="CP019633">
    <property type="protein sequence ID" value="AQQ10369.1"/>
    <property type="molecule type" value="Genomic_DNA"/>
</dbReference>
<dbReference type="Gene3D" id="1.20.120.400">
    <property type="entry name" value="Nickel-containing superoxide dismutase"/>
    <property type="match status" value="1"/>
</dbReference>
<dbReference type="InterPro" id="IPR014123">
    <property type="entry name" value="Superoxide_dismutase_Ni-type"/>
</dbReference>
<evidence type="ECO:0000256" key="1">
    <source>
        <dbReference type="SAM" id="MobiDB-lite"/>
    </source>
</evidence>
<sequence precursor="true">MRKKILFVLPALAAALMFYSPAGAHCQIPCGIYDDDMRMKMMAEHITTIEKSMRLIKELSEEEEKNYNQIVRWVNNKEQHAQQLSEIITYYYMAQRIKPAEKSDEKAFDKYQTQLTLLHKMLVEAMKTKQTTDFEHIENLRELLHDFGHAYGGQNGHAHGGHNGHEGHEH</sequence>
<protein>
    <submittedName>
        <fullName evidence="3">Superoxide dismutase, Ni</fullName>
    </submittedName>
</protein>
<dbReference type="GO" id="GO:0004784">
    <property type="term" value="F:superoxide dismutase activity"/>
    <property type="evidence" value="ECO:0007669"/>
    <property type="project" value="InterPro"/>
</dbReference>
<dbReference type="KEGG" id="pbu:L21SP3_02201"/>